<dbReference type="Proteomes" id="UP001252688">
    <property type="component" value="Unassembled WGS sequence"/>
</dbReference>
<dbReference type="InterPro" id="IPR036388">
    <property type="entry name" value="WH-like_DNA-bd_sf"/>
</dbReference>
<sequence length="115" mass="13313">MFKSGETVISLIDNDEVREGAQLTVRNQHEGYVDVRSESGAILIMANHQIERECDAENYEWVLEHLRDEGEITVVYVQRWLRISYDRATKICNRLVEDGIAEVQNGIYILEGEEK</sequence>
<organism evidence="1 2">
    <name type="scientific">Listeria cossartiae subsp. cayugensis</name>
    <dbReference type="NCBI Taxonomy" id="2713505"/>
    <lineage>
        <taxon>Bacteria</taxon>
        <taxon>Bacillati</taxon>
        <taxon>Bacillota</taxon>
        <taxon>Bacilli</taxon>
        <taxon>Bacillales</taxon>
        <taxon>Listeriaceae</taxon>
        <taxon>Listeria</taxon>
        <taxon>Listeria cossartiae</taxon>
    </lineage>
</organism>
<comment type="caution">
    <text evidence="1">The sequence shown here is derived from an EMBL/GenBank/DDBJ whole genome shotgun (WGS) entry which is preliminary data.</text>
</comment>
<evidence type="ECO:0000313" key="2">
    <source>
        <dbReference type="Proteomes" id="UP001252688"/>
    </source>
</evidence>
<evidence type="ECO:0008006" key="3">
    <source>
        <dbReference type="Google" id="ProtNLM"/>
    </source>
</evidence>
<evidence type="ECO:0000313" key="1">
    <source>
        <dbReference type="EMBL" id="MDT0112582.1"/>
    </source>
</evidence>
<dbReference type="InterPro" id="IPR036390">
    <property type="entry name" value="WH_DNA-bd_sf"/>
</dbReference>
<dbReference type="SUPFAM" id="SSF46785">
    <property type="entry name" value="Winged helix' DNA-binding domain"/>
    <property type="match status" value="1"/>
</dbReference>
<protein>
    <recommendedName>
        <fullName evidence="3">FtsK gamma domain-containing protein</fullName>
    </recommendedName>
</protein>
<keyword evidence="2" id="KW-1185">Reference proteome</keyword>
<dbReference type="Gene3D" id="1.10.10.10">
    <property type="entry name" value="Winged helix-like DNA-binding domain superfamily/Winged helix DNA-binding domain"/>
    <property type="match status" value="1"/>
</dbReference>
<gene>
    <name evidence="1" type="ORF">QJV37_00400</name>
</gene>
<dbReference type="RefSeq" id="WP_311177971.1">
    <property type="nucleotide sequence ID" value="NZ_JASAZZ010000001.1"/>
</dbReference>
<proteinExistence type="predicted"/>
<name>A0ABU2IJM8_9LIST</name>
<dbReference type="EMBL" id="JASBAM010000001">
    <property type="protein sequence ID" value="MDT0112582.1"/>
    <property type="molecule type" value="Genomic_DNA"/>
</dbReference>
<reference evidence="1 2" key="1">
    <citation type="submission" date="2023-05" db="EMBL/GenBank/DDBJ databases">
        <title>A Combination of Whole Genome Sequencing and Metagenomics Reveals Diversity of Listeria spp. in Soil Collected from the Nantahala National Forest.</title>
        <authorList>
            <person name="Wang J."/>
            <person name="Schamp C.N."/>
            <person name="Hudson L.K."/>
            <person name="Chaggar H.K."/>
            <person name="Bryan D.W."/>
            <person name="Radosevich M."/>
            <person name="Denes T.G."/>
        </authorList>
    </citation>
    <scope>NUCLEOTIDE SEQUENCE [LARGE SCALE GENOMIC DNA]</scope>
    <source>
        <strain evidence="1 2">UTK S2-0002</strain>
    </source>
</reference>
<accession>A0ABU2IJM8</accession>